<feature type="transmembrane region" description="Helical" evidence="1">
    <location>
        <begin position="180"/>
        <end position="200"/>
    </location>
</feature>
<dbReference type="OrthoDB" id="9810239at2"/>
<feature type="transmembrane region" description="Helical" evidence="1">
    <location>
        <begin position="155"/>
        <end position="173"/>
    </location>
</feature>
<feature type="transmembrane region" description="Helical" evidence="1">
    <location>
        <begin position="103"/>
        <end position="122"/>
    </location>
</feature>
<feature type="transmembrane region" description="Helical" evidence="1">
    <location>
        <begin position="242"/>
        <end position="260"/>
    </location>
</feature>
<feature type="transmembrane region" description="Helical" evidence="1">
    <location>
        <begin position="131"/>
        <end position="149"/>
    </location>
</feature>
<dbReference type="SUPFAM" id="SSF103481">
    <property type="entry name" value="Multidrug resistance efflux transporter EmrE"/>
    <property type="match status" value="2"/>
</dbReference>
<evidence type="ECO:0000259" key="2">
    <source>
        <dbReference type="Pfam" id="PF00892"/>
    </source>
</evidence>
<gene>
    <name evidence="3" type="ORF">SAMN05877838_2266</name>
</gene>
<feature type="transmembrane region" description="Helical" evidence="1">
    <location>
        <begin position="76"/>
        <end position="97"/>
    </location>
</feature>
<accession>A0A286IBH4</accession>
<keyword evidence="1" id="KW-0812">Transmembrane</keyword>
<dbReference type="InterPro" id="IPR037185">
    <property type="entry name" value="EmrE-like"/>
</dbReference>
<feature type="domain" description="EamA" evidence="2">
    <location>
        <begin position="13"/>
        <end position="145"/>
    </location>
</feature>
<dbReference type="PANTHER" id="PTHR22911:SF137">
    <property type="entry name" value="SOLUTE CARRIER FAMILY 35 MEMBER G2-RELATED"/>
    <property type="match status" value="1"/>
</dbReference>
<dbReference type="PANTHER" id="PTHR22911">
    <property type="entry name" value="ACYL-MALONYL CONDENSING ENZYME-RELATED"/>
    <property type="match status" value="1"/>
</dbReference>
<evidence type="ECO:0000256" key="1">
    <source>
        <dbReference type="SAM" id="Phobius"/>
    </source>
</evidence>
<dbReference type="GO" id="GO:0016020">
    <property type="term" value="C:membrane"/>
    <property type="evidence" value="ECO:0007669"/>
    <property type="project" value="InterPro"/>
</dbReference>
<organism evidence="3 4">
    <name type="scientific">Hoeflea halophila</name>
    <dbReference type="NCBI Taxonomy" id="714899"/>
    <lineage>
        <taxon>Bacteria</taxon>
        <taxon>Pseudomonadati</taxon>
        <taxon>Pseudomonadota</taxon>
        <taxon>Alphaproteobacteria</taxon>
        <taxon>Hyphomicrobiales</taxon>
        <taxon>Rhizobiaceae</taxon>
        <taxon>Hoeflea</taxon>
    </lineage>
</organism>
<reference evidence="4" key="1">
    <citation type="submission" date="2017-08" db="EMBL/GenBank/DDBJ databases">
        <authorList>
            <person name="Varghese N."/>
            <person name="Submissions S."/>
        </authorList>
    </citation>
    <scope>NUCLEOTIDE SEQUENCE [LARGE SCALE GENOMIC DNA]</scope>
    <source>
        <strain evidence="4">KCTC 23107</strain>
    </source>
</reference>
<feature type="transmembrane region" description="Helical" evidence="1">
    <location>
        <begin position="14"/>
        <end position="32"/>
    </location>
</feature>
<proteinExistence type="predicted"/>
<dbReference type="Pfam" id="PF00892">
    <property type="entry name" value="EamA"/>
    <property type="match status" value="1"/>
</dbReference>
<dbReference type="Proteomes" id="UP000219465">
    <property type="component" value="Unassembled WGS sequence"/>
</dbReference>
<feature type="transmembrane region" description="Helical" evidence="1">
    <location>
        <begin position="212"/>
        <end position="230"/>
    </location>
</feature>
<dbReference type="RefSeq" id="WP_097107875.1">
    <property type="nucleotide sequence ID" value="NZ_OCPC01000003.1"/>
</dbReference>
<protein>
    <submittedName>
        <fullName evidence="3">EamA domain-containing membrane protein RarD</fullName>
    </submittedName>
</protein>
<dbReference type="InterPro" id="IPR000620">
    <property type="entry name" value="EamA_dom"/>
</dbReference>
<keyword evidence="4" id="KW-1185">Reference proteome</keyword>
<dbReference type="EMBL" id="OCPC01000003">
    <property type="protein sequence ID" value="SOE17367.1"/>
    <property type="molecule type" value="Genomic_DNA"/>
</dbReference>
<evidence type="ECO:0000313" key="4">
    <source>
        <dbReference type="Proteomes" id="UP000219465"/>
    </source>
</evidence>
<keyword evidence="1" id="KW-0472">Membrane</keyword>
<name>A0A286IBH4_9HYPH</name>
<evidence type="ECO:0000313" key="3">
    <source>
        <dbReference type="EMBL" id="SOE17367.1"/>
    </source>
</evidence>
<keyword evidence="1" id="KW-1133">Transmembrane helix</keyword>
<feature type="transmembrane region" description="Helical" evidence="1">
    <location>
        <begin position="266"/>
        <end position="285"/>
    </location>
</feature>
<feature type="transmembrane region" description="Helical" evidence="1">
    <location>
        <begin position="44"/>
        <end position="64"/>
    </location>
</feature>
<dbReference type="AlphaFoldDB" id="A0A286IBH4"/>
<sequence length="303" mass="32258">MSDFSQQAADHRKGLLITAIGGLALTIDIPLIKLSGGEAWSVVAARGGMTFLAALVMWAGLRLFSSDRTPVIPGRTGLLVTGLYGIAAISFMLAVFHTTTANLVFILAFNPMFSALMGWLLIGERPKPQTFVAMAAMVFGVGLIVSDGLQAGNMIGNALALFTSLMLSLIITISRKARTGMGFAPLFAAIVPCLVGLFMVGGPSGVVLPQPGWLALNGLVVIPVAFWCLATGPKYISGPEVAMFYLLETILAPVWMWMIFSEAPTRLGVIGGAIIVVALVTHSLWQLREHRRAARTLAPRHPM</sequence>